<sequence>MIDLNNFIKQAEELIFYLDEDNARKILKKISIDDMRLINNDSMLKKAFIALRFLIIPFLHTNEIVELLKDNIAIGLNLEELDITERIRKKLIFLHITDRDSCKKILKDAIVKNQETIIKLVEIDSSKKLKTVVDWLKDYIVHTSLKGGGSLARANYFQSPYFSKLADKEKEVLKRLFALYNFLNISSFSPEGFEDDLLLKTKDGRLVTTNKGKVVVLYDPKKSAKKPLITSEVRASKNQKIEIERTLDELRKILADYPVGSLERKAIEEEIEKLNKEL</sequence>
<organism evidence="1 2">
    <name type="scientific">Candidatus Falkowbacteria bacterium CG1_02_37_44</name>
    <dbReference type="NCBI Taxonomy" id="1805146"/>
    <lineage>
        <taxon>Bacteria</taxon>
        <taxon>Candidatus Falkowiibacteriota</taxon>
    </lineage>
</organism>
<accession>A0A1J4T6F4</accession>
<reference evidence="1 2" key="1">
    <citation type="journal article" date="2016" name="Environ. Microbiol.">
        <title>Genomic resolution of a cold subsurface aquifer community provides metabolic insights for novel microbes adapted to high CO concentrations.</title>
        <authorList>
            <person name="Probst A.J."/>
            <person name="Castelle C.J."/>
            <person name="Singh A."/>
            <person name="Brown C.T."/>
            <person name="Anantharaman K."/>
            <person name="Sharon I."/>
            <person name="Hug L.A."/>
            <person name="Burstein D."/>
            <person name="Emerson J.B."/>
            <person name="Thomas B.C."/>
            <person name="Banfield J.F."/>
        </authorList>
    </citation>
    <scope>NUCLEOTIDE SEQUENCE [LARGE SCALE GENOMIC DNA]</scope>
    <source>
        <strain evidence="1">CG1_02_37_44</strain>
    </source>
</reference>
<gene>
    <name evidence="1" type="ORF">AUJ27_02635</name>
</gene>
<evidence type="ECO:0000313" key="2">
    <source>
        <dbReference type="Proteomes" id="UP000183192"/>
    </source>
</evidence>
<proteinExistence type="predicted"/>
<dbReference type="Proteomes" id="UP000183192">
    <property type="component" value="Unassembled WGS sequence"/>
</dbReference>
<dbReference type="STRING" id="1805146.AUJ27_02635"/>
<protein>
    <submittedName>
        <fullName evidence="1">Uncharacterized protein</fullName>
    </submittedName>
</protein>
<evidence type="ECO:0000313" key="1">
    <source>
        <dbReference type="EMBL" id="OIO07362.1"/>
    </source>
</evidence>
<name>A0A1J4T6F4_9BACT</name>
<dbReference type="EMBL" id="MNUU01000049">
    <property type="protein sequence ID" value="OIO07362.1"/>
    <property type="molecule type" value="Genomic_DNA"/>
</dbReference>
<dbReference type="AlphaFoldDB" id="A0A1J4T6F4"/>
<comment type="caution">
    <text evidence="1">The sequence shown here is derived from an EMBL/GenBank/DDBJ whole genome shotgun (WGS) entry which is preliminary data.</text>
</comment>